<keyword evidence="2" id="KW-0472">Membrane</keyword>
<feature type="region of interest" description="Disordered" evidence="1">
    <location>
        <begin position="289"/>
        <end position="311"/>
    </location>
</feature>
<evidence type="ECO:0000256" key="1">
    <source>
        <dbReference type="SAM" id="MobiDB-lite"/>
    </source>
</evidence>
<reference evidence="3" key="2">
    <citation type="journal article" date="2023" name="Proc. Natl. Acad. Sci. U.S.A.">
        <title>A global phylogenomic analysis of the shiitake genus Lentinula.</title>
        <authorList>
            <person name="Sierra-Patev S."/>
            <person name="Min B."/>
            <person name="Naranjo-Ortiz M."/>
            <person name="Looney B."/>
            <person name="Konkel Z."/>
            <person name="Slot J.C."/>
            <person name="Sakamoto Y."/>
            <person name="Steenwyk J.L."/>
            <person name="Rokas A."/>
            <person name="Carro J."/>
            <person name="Camarero S."/>
            <person name="Ferreira P."/>
            <person name="Molpeceres G."/>
            <person name="Ruiz-Duenas F.J."/>
            <person name="Serrano A."/>
            <person name="Henrissat B."/>
            <person name="Drula E."/>
            <person name="Hughes K.W."/>
            <person name="Mata J.L."/>
            <person name="Ishikawa N.K."/>
            <person name="Vargas-Isla R."/>
            <person name="Ushijima S."/>
            <person name="Smith C.A."/>
            <person name="Donoghue J."/>
            <person name="Ahrendt S."/>
            <person name="Andreopoulos W."/>
            <person name="He G."/>
            <person name="LaButti K."/>
            <person name="Lipzen A."/>
            <person name="Ng V."/>
            <person name="Riley R."/>
            <person name="Sandor L."/>
            <person name="Barry K."/>
            <person name="Martinez A.T."/>
            <person name="Xiao Y."/>
            <person name="Gibbons J.G."/>
            <person name="Terashima K."/>
            <person name="Grigoriev I.V."/>
            <person name="Hibbett D."/>
        </authorList>
    </citation>
    <scope>NUCLEOTIDE SEQUENCE</scope>
    <source>
        <strain evidence="3">Sp2 HRB7682 ss15</strain>
    </source>
</reference>
<feature type="compositionally biased region" description="Basic and acidic residues" evidence="1">
    <location>
        <begin position="95"/>
        <end position="106"/>
    </location>
</feature>
<organism evidence="3 4">
    <name type="scientific">Lentinula lateritia</name>
    <dbReference type="NCBI Taxonomy" id="40482"/>
    <lineage>
        <taxon>Eukaryota</taxon>
        <taxon>Fungi</taxon>
        <taxon>Dikarya</taxon>
        <taxon>Basidiomycota</taxon>
        <taxon>Agaricomycotina</taxon>
        <taxon>Agaricomycetes</taxon>
        <taxon>Agaricomycetidae</taxon>
        <taxon>Agaricales</taxon>
        <taxon>Marasmiineae</taxon>
        <taxon>Omphalotaceae</taxon>
        <taxon>Lentinula</taxon>
    </lineage>
</organism>
<comment type="caution">
    <text evidence="3">The sequence shown here is derived from an EMBL/GenBank/DDBJ whole genome shotgun (WGS) entry which is preliminary data.</text>
</comment>
<name>A0A9W9A874_9AGAR</name>
<accession>A0A9W9A874</accession>
<sequence>MLALVAGIFSTSSRHASWWRLMLSWAVFAFSYTLLLFEGHAFEGIPARSICILQSSLTYAAPPLSVSRTICVDNVDDNRQFRGLRFGPRAGCPPTRDEKDTGEKGEAPPAHTLWGNSSIAPYVIFITVIIISLGFALAAPDVNLTVVAYCSLDNHVPGRITAGLVVIIIVAVLCFNVSFYIAFRRESSFCYKGFYRSALVRISSFSLFSLFAIIIGLFFFLLAFIGKHNSVKGLMDLNVILSLMPVAGTVTFGSHKDLLNALIFWKRKEPLNANVQDVSMDDLRPHISVGRNTEENLPPTPQELDSDAEYN</sequence>
<dbReference type="EMBL" id="JANVFS010000021">
    <property type="protein sequence ID" value="KAJ4475969.1"/>
    <property type="molecule type" value="Genomic_DNA"/>
</dbReference>
<keyword evidence="2" id="KW-1133">Transmembrane helix</keyword>
<dbReference type="AlphaFoldDB" id="A0A9W9A874"/>
<feature type="transmembrane region" description="Helical" evidence="2">
    <location>
        <begin position="119"/>
        <end position="140"/>
    </location>
</feature>
<evidence type="ECO:0000313" key="3">
    <source>
        <dbReference type="EMBL" id="KAJ4475969.1"/>
    </source>
</evidence>
<proteinExistence type="predicted"/>
<feature type="transmembrane region" description="Helical" evidence="2">
    <location>
        <begin position="204"/>
        <end position="225"/>
    </location>
</feature>
<keyword evidence="2" id="KW-0812">Transmembrane</keyword>
<evidence type="ECO:0000313" key="4">
    <source>
        <dbReference type="Proteomes" id="UP001150238"/>
    </source>
</evidence>
<evidence type="ECO:0000256" key="2">
    <source>
        <dbReference type="SAM" id="Phobius"/>
    </source>
</evidence>
<feature type="transmembrane region" description="Helical" evidence="2">
    <location>
        <begin position="18"/>
        <end position="37"/>
    </location>
</feature>
<feature type="transmembrane region" description="Helical" evidence="2">
    <location>
        <begin position="160"/>
        <end position="183"/>
    </location>
</feature>
<gene>
    <name evidence="3" type="ORF">C8J55DRAFT_561998</name>
</gene>
<reference evidence="3" key="1">
    <citation type="submission" date="2022-08" db="EMBL/GenBank/DDBJ databases">
        <authorList>
            <consortium name="DOE Joint Genome Institute"/>
            <person name="Min B."/>
            <person name="Riley R."/>
            <person name="Sierra-Patev S."/>
            <person name="Naranjo-Ortiz M."/>
            <person name="Looney B."/>
            <person name="Konkel Z."/>
            <person name="Slot J.C."/>
            <person name="Sakamoto Y."/>
            <person name="Steenwyk J.L."/>
            <person name="Rokas A."/>
            <person name="Carro J."/>
            <person name="Camarero S."/>
            <person name="Ferreira P."/>
            <person name="Molpeceres G."/>
            <person name="Ruiz-Duenas F.J."/>
            <person name="Serrano A."/>
            <person name="Henrissat B."/>
            <person name="Drula E."/>
            <person name="Hughes K.W."/>
            <person name="Mata J.L."/>
            <person name="Ishikawa N.K."/>
            <person name="Vargas-Isla R."/>
            <person name="Ushijima S."/>
            <person name="Smith C.A."/>
            <person name="Ahrendt S."/>
            <person name="Andreopoulos W."/>
            <person name="He G."/>
            <person name="Labutti K."/>
            <person name="Lipzen A."/>
            <person name="Ng V."/>
            <person name="Sandor L."/>
            <person name="Barry K."/>
            <person name="Martinez A.T."/>
            <person name="Xiao Y."/>
            <person name="Gibbons J.G."/>
            <person name="Terashima K."/>
            <person name="Hibbett D.S."/>
            <person name="Grigoriev I.V."/>
        </authorList>
    </citation>
    <scope>NUCLEOTIDE SEQUENCE</scope>
    <source>
        <strain evidence="3">Sp2 HRB7682 ss15</strain>
    </source>
</reference>
<protein>
    <submittedName>
        <fullName evidence="3">Uncharacterized protein</fullName>
    </submittedName>
</protein>
<dbReference type="Proteomes" id="UP001150238">
    <property type="component" value="Unassembled WGS sequence"/>
</dbReference>
<feature type="region of interest" description="Disordered" evidence="1">
    <location>
        <begin position="88"/>
        <end position="109"/>
    </location>
</feature>